<dbReference type="Pfam" id="PF02518">
    <property type="entry name" value="HATPase_c"/>
    <property type="match status" value="1"/>
</dbReference>
<evidence type="ECO:0000313" key="12">
    <source>
        <dbReference type="Proteomes" id="UP000013911"/>
    </source>
</evidence>
<evidence type="ECO:0000259" key="10">
    <source>
        <dbReference type="PROSITE" id="PS50109"/>
    </source>
</evidence>
<evidence type="ECO:0000256" key="2">
    <source>
        <dbReference type="ARBA" id="ARBA00012438"/>
    </source>
</evidence>
<comment type="caution">
    <text evidence="11">The sequence shown here is derived from an EMBL/GenBank/DDBJ whole genome shotgun (WGS) entry which is preliminary data.</text>
</comment>
<sequence length="422" mass="47400">MYTKVIMSRATLTWVLMIALFTAVGSEIKILPFYDTTFRFGLGSIIFFLCTLIKPTPIILAGIATSIVTTSFRVIVNYYYYTLDVSIIESILMHLPAAIFYLLFALCLHQLNIHQYREKPLKLGLLVAFSEVISNLGEQLARFLVHSYNFVFIHDFLILVAVALLRSFFVVGIYSSILIAEQKKRVQEMLNIGSDLYVETLYLKKSMNHIETITASGFDLYRQLKVKGYRAECLQALHIAQEIHEVKKDSQRIYAGISKIVGEKSYGSIRLSELLHYIEEGNSKYSELLGKDIQFKISFDSDFQTEEHIALLALLNNLTANAIEAIEEHGIISIAIQQQEDDTVITVCDNGSGISQNDLSIIFEPGYTTKYNIEGVAATGIGLSHVTTLITKLNGTISVESNNKETMFKIIIPTQTIQTGET</sequence>
<feature type="domain" description="Histidine kinase" evidence="10">
    <location>
        <begin position="311"/>
        <end position="416"/>
    </location>
</feature>
<feature type="transmembrane region" description="Helical" evidence="9">
    <location>
        <begin position="87"/>
        <end position="108"/>
    </location>
</feature>
<dbReference type="SMART" id="SM00387">
    <property type="entry name" value="HATPase_c"/>
    <property type="match status" value="1"/>
</dbReference>
<keyword evidence="7" id="KW-0067">ATP-binding</keyword>
<dbReference type="InterPro" id="IPR005467">
    <property type="entry name" value="His_kinase_dom"/>
</dbReference>
<dbReference type="eggNOG" id="COG3290">
    <property type="taxonomic scope" value="Bacteria"/>
</dbReference>
<dbReference type="HOGENOM" id="CLU_052005_1_0_9"/>
<evidence type="ECO:0000313" key="11">
    <source>
        <dbReference type="EMBL" id="EON74615.1"/>
    </source>
</evidence>
<keyword evidence="4" id="KW-0808">Transferase</keyword>
<proteinExistence type="predicted"/>
<evidence type="ECO:0000256" key="3">
    <source>
        <dbReference type="ARBA" id="ARBA00022553"/>
    </source>
</evidence>
<dbReference type="PRINTS" id="PR00344">
    <property type="entry name" value="BCTRLSENSOR"/>
</dbReference>
<dbReference type="InterPro" id="IPR036890">
    <property type="entry name" value="HATPase_C_sf"/>
</dbReference>
<protein>
    <recommendedName>
        <fullName evidence="2">histidine kinase</fullName>
        <ecNumber evidence="2">2.7.13.3</ecNumber>
    </recommendedName>
</protein>
<feature type="transmembrane region" description="Helical" evidence="9">
    <location>
        <begin position="156"/>
        <end position="180"/>
    </location>
</feature>
<evidence type="ECO:0000256" key="1">
    <source>
        <dbReference type="ARBA" id="ARBA00000085"/>
    </source>
</evidence>
<evidence type="ECO:0000256" key="4">
    <source>
        <dbReference type="ARBA" id="ARBA00022679"/>
    </source>
</evidence>
<evidence type="ECO:0000256" key="6">
    <source>
        <dbReference type="ARBA" id="ARBA00022777"/>
    </source>
</evidence>
<reference evidence="11 12" key="1">
    <citation type="submission" date="2013-04" db="EMBL/GenBank/DDBJ databases">
        <title>Draft genome of the heavy metal tolerant bacterium Lysinibacillus sphaericus strain OT4b.31.</title>
        <authorList>
            <person name="Pena-Montenegro T.D."/>
            <person name="Dussan J."/>
        </authorList>
    </citation>
    <scope>NUCLEOTIDE SEQUENCE [LARGE SCALE GENOMIC DNA]</scope>
    <source>
        <strain evidence="11 12">OT4b.31</strain>
    </source>
</reference>
<evidence type="ECO:0000256" key="8">
    <source>
        <dbReference type="ARBA" id="ARBA00023012"/>
    </source>
</evidence>
<dbReference type="SUPFAM" id="SSF55874">
    <property type="entry name" value="ATPase domain of HSP90 chaperone/DNA topoisomerase II/histidine kinase"/>
    <property type="match status" value="1"/>
</dbReference>
<keyword evidence="5" id="KW-0547">Nucleotide-binding</keyword>
<dbReference type="GO" id="GO:0004673">
    <property type="term" value="F:protein histidine kinase activity"/>
    <property type="evidence" value="ECO:0007669"/>
    <property type="project" value="UniProtKB-EC"/>
</dbReference>
<dbReference type="GO" id="GO:0000160">
    <property type="term" value="P:phosphorelay signal transduction system"/>
    <property type="evidence" value="ECO:0007669"/>
    <property type="project" value="UniProtKB-KW"/>
</dbReference>
<feature type="transmembrane region" description="Helical" evidence="9">
    <location>
        <begin position="60"/>
        <end position="81"/>
    </location>
</feature>
<name>R7ZKK1_LYSSH</name>
<dbReference type="PANTHER" id="PTHR43065:SF10">
    <property type="entry name" value="PEROXIDE STRESS-ACTIVATED HISTIDINE KINASE MAK3"/>
    <property type="match status" value="1"/>
</dbReference>
<keyword evidence="9" id="KW-1133">Transmembrane helix</keyword>
<dbReference type="PANTHER" id="PTHR43065">
    <property type="entry name" value="SENSOR HISTIDINE KINASE"/>
    <property type="match status" value="1"/>
</dbReference>
<dbReference type="EMBL" id="AQPX01000001">
    <property type="protein sequence ID" value="EON74615.1"/>
    <property type="molecule type" value="Genomic_DNA"/>
</dbReference>
<keyword evidence="9" id="KW-0472">Membrane</keyword>
<keyword evidence="8" id="KW-0902">Two-component regulatory system</keyword>
<keyword evidence="9" id="KW-0812">Transmembrane</keyword>
<evidence type="ECO:0000256" key="5">
    <source>
        <dbReference type="ARBA" id="ARBA00022741"/>
    </source>
</evidence>
<dbReference type="OrthoDB" id="1674512at2"/>
<dbReference type="Proteomes" id="UP000013911">
    <property type="component" value="Unassembled WGS sequence"/>
</dbReference>
<keyword evidence="6 11" id="KW-0418">Kinase</keyword>
<keyword evidence="3" id="KW-0597">Phosphoprotein</keyword>
<dbReference type="AlphaFoldDB" id="R7ZKK1"/>
<dbReference type="InterPro" id="IPR004358">
    <property type="entry name" value="Sig_transdc_His_kin-like_C"/>
</dbReference>
<evidence type="ECO:0000256" key="9">
    <source>
        <dbReference type="SAM" id="Phobius"/>
    </source>
</evidence>
<accession>R7ZKK1</accession>
<comment type="catalytic activity">
    <reaction evidence="1">
        <text>ATP + protein L-histidine = ADP + protein N-phospho-L-histidine.</text>
        <dbReference type="EC" id="2.7.13.3"/>
    </reaction>
</comment>
<dbReference type="EC" id="2.7.13.3" evidence="2"/>
<dbReference type="GO" id="GO:0005524">
    <property type="term" value="F:ATP binding"/>
    <property type="evidence" value="ECO:0007669"/>
    <property type="project" value="UniProtKB-KW"/>
</dbReference>
<dbReference type="Gene3D" id="3.30.565.10">
    <property type="entry name" value="Histidine kinase-like ATPase, C-terminal domain"/>
    <property type="match status" value="1"/>
</dbReference>
<evidence type="ECO:0000256" key="7">
    <source>
        <dbReference type="ARBA" id="ARBA00022840"/>
    </source>
</evidence>
<dbReference type="PROSITE" id="PS50109">
    <property type="entry name" value="HIS_KIN"/>
    <property type="match status" value="1"/>
</dbReference>
<dbReference type="InterPro" id="IPR003594">
    <property type="entry name" value="HATPase_dom"/>
</dbReference>
<gene>
    <name evidence="11" type="ORF">H131_00110</name>
</gene>
<organism evidence="11 12">
    <name type="scientific">Lysinibacillus sphaericus OT4b.31</name>
    <dbReference type="NCBI Taxonomy" id="1285586"/>
    <lineage>
        <taxon>Bacteria</taxon>
        <taxon>Bacillati</taxon>
        <taxon>Bacillota</taxon>
        <taxon>Bacilli</taxon>
        <taxon>Bacillales</taxon>
        <taxon>Bacillaceae</taxon>
        <taxon>Lysinibacillus</taxon>
    </lineage>
</organism>
<dbReference type="PATRIC" id="fig|1285586.5.peg.22"/>
<dbReference type="RefSeq" id="WP_010856999.1">
    <property type="nucleotide sequence ID" value="NZ_KB933398.1"/>
</dbReference>